<evidence type="ECO:0000313" key="3">
    <source>
        <dbReference type="EMBL" id="MBN3545175.1"/>
    </source>
</evidence>
<proteinExistence type="inferred from homology"/>
<gene>
    <name evidence="3" type="ORF">JYA64_07715</name>
</gene>
<feature type="domain" description="Activator of Hsp90 ATPase homologue 1/2-like C-terminal" evidence="2">
    <location>
        <begin position="27"/>
        <end position="154"/>
    </location>
</feature>
<comment type="similarity">
    <text evidence="1">Belongs to the AHA1 family.</text>
</comment>
<name>A0ABS2ZB86_9BACL</name>
<comment type="caution">
    <text evidence="3">The sequence shown here is derived from an EMBL/GenBank/DDBJ whole genome shotgun (WGS) entry which is preliminary data.</text>
</comment>
<dbReference type="PANTHER" id="PTHR36929:SF5">
    <property type="entry name" value="BLR6751 PROTEIN"/>
    <property type="match status" value="1"/>
</dbReference>
<protein>
    <submittedName>
        <fullName evidence="3">SRPBCC family protein</fullName>
    </submittedName>
</protein>
<dbReference type="PANTHER" id="PTHR36929">
    <property type="entry name" value="ATTACHMENT SUBUNIT, PUTATIVE-RELATED"/>
    <property type="match status" value="1"/>
</dbReference>
<dbReference type="SUPFAM" id="SSF55961">
    <property type="entry name" value="Bet v1-like"/>
    <property type="match status" value="1"/>
</dbReference>
<evidence type="ECO:0000259" key="2">
    <source>
        <dbReference type="Pfam" id="PF08327"/>
    </source>
</evidence>
<evidence type="ECO:0000313" key="4">
    <source>
        <dbReference type="Proteomes" id="UP001319060"/>
    </source>
</evidence>
<dbReference type="InterPro" id="IPR013538">
    <property type="entry name" value="ASHA1/2-like_C"/>
</dbReference>
<accession>A0ABS2ZB86</accession>
<dbReference type="Pfam" id="PF08327">
    <property type="entry name" value="AHSA1"/>
    <property type="match status" value="1"/>
</dbReference>
<dbReference type="CDD" id="cd08894">
    <property type="entry name" value="SRPBCC_CalC_Aha1-like_1"/>
    <property type="match status" value="1"/>
</dbReference>
<evidence type="ECO:0000256" key="1">
    <source>
        <dbReference type="ARBA" id="ARBA00006817"/>
    </source>
</evidence>
<dbReference type="RefSeq" id="WP_205724014.1">
    <property type="nucleotide sequence ID" value="NZ_BMCE01000002.1"/>
</dbReference>
<dbReference type="InterPro" id="IPR023393">
    <property type="entry name" value="START-like_dom_sf"/>
</dbReference>
<dbReference type="Proteomes" id="UP001319060">
    <property type="component" value="Unassembled WGS sequence"/>
</dbReference>
<sequence length="170" mass="19454">MRMSQEANQTVTSVNGSELVIKRQLHAPRELVFEAWTDSNHLPNWWGPEGFTITVQEIDVRPGGVWRYVMHGPNGVDYDNKINYIEVAEPEKLVYAHGDNETEHFRVTVTFDDQGNQTELTMHMLFTSTEELERAVKEFGAIEGATSTMNRLEQQLVKIQDTASNPKEEM</sequence>
<organism evidence="3 4">
    <name type="scientific">Fictibacillus barbaricus</name>
    <dbReference type="NCBI Taxonomy" id="182136"/>
    <lineage>
        <taxon>Bacteria</taxon>
        <taxon>Bacillati</taxon>
        <taxon>Bacillota</taxon>
        <taxon>Bacilli</taxon>
        <taxon>Bacillales</taxon>
        <taxon>Fictibacillaceae</taxon>
        <taxon>Fictibacillus</taxon>
    </lineage>
</organism>
<reference evidence="3 4" key="1">
    <citation type="submission" date="2021-01" db="EMBL/GenBank/DDBJ databases">
        <title>Genome Sequencing of Type Strains.</title>
        <authorList>
            <person name="Lemaire J.F."/>
            <person name="Inderbitzin P."/>
            <person name="Collins S.B."/>
            <person name="Wespe N."/>
            <person name="Knight-Connoni V."/>
        </authorList>
    </citation>
    <scope>NUCLEOTIDE SEQUENCE [LARGE SCALE GENOMIC DNA]</scope>
    <source>
        <strain evidence="3 4">DSM 14730</strain>
    </source>
</reference>
<keyword evidence="4" id="KW-1185">Reference proteome</keyword>
<dbReference type="Gene3D" id="3.30.530.20">
    <property type="match status" value="1"/>
</dbReference>
<dbReference type="EMBL" id="JAFHKS010000042">
    <property type="protein sequence ID" value="MBN3545175.1"/>
    <property type="molecule type" value="Genomic_DNA"/>
</dbReference>